<reference evidence="2" key="1">
    <citation type="submission" date="2018-11" db="EMBL/GenBank/DDBJ databases">
        <authorList>
            <person name="Grassa J C."/>
        </authorList>
    </citation>
    <scope>NUCLEOTIDE SEQUENCE [LARGE SCALE GENOMIC DNA]</scope>
</reference>
<evidence type="ECO:0000313" key="2">
    <source>
        <dbReference type="EnsemblPlants" id="cds.evm.model.01.2692"/>
    </source>
</evidence>
<accession>A0A803NM84</accession>
<dbReference type="EnsemblPlants" id="evm.model.01.2692">
    <property type="protein sequence ID" value="cds.evm.model.01.2692"/>
    <property type="gene ID" value="evm.TU.01.2692"/>
</dbReference>
<dbReference type="GO" id="GO:0004523">
    <property type="term" value="F:RNA-DNA hybrid ribonuclease activity"/>
    <property type="evidence" value="ECO:0007669"/>
    <property type="project" value="InterPro"/>
</dbReference>
<organism evidence="2 3">
    <name type="scientific">Cannabis sativa</name>
    <name type="common">Hemp</name>
    <name type="synonym">Marijuana</name>
    <dbReference type="NCBI Taxonomy" id="3483"/>
    <lineage>
        <taxon>Eukaryota</taxon>
        <taxon>Viridiplantae</taxon>
        <taxon>Streptophyta</taxon>
        <taxon>Embryophyta</taxon>
        <taxon>Tracheophyta</taxon>
        <taxon>Spermatophyta</taxon>
        <taxon>Magnoliopsida</taxon>
        <taxon>eudicotyledons</taxon>
        <taxon>Gunneridae</taxon>
        <taxon>Pentapetalae</taxon>
        <taxon>rosids</taxon>
        <taxon>fabids</taxon>
        <taxon>Rosales</taxon>
        <taxon>Cannabaceae</taxon>
        <taxon>Cannabis</taxon>
    </lineage>
</organism>
<name>A0A803NM84_CANSA</name>
<dbReference type="AlphaFoldDB" id="A0A803NM84"/>
<proteinExistence type="predicted"/>
<feature type="domain" description="RNase H type-1" evidence="1">
    <location>
        <begin position="59"/>
        <end position="136"/>
    </location>
</feature>
<dbReference type="Gramene" id="evm.model.01.2692">
    <property type="protein sequence ID" value="cds.evm.model.01.2692"/>
    <property type="gene ID" value="evm.TU.01.2692"/>
</dbReference>
<evidence type="ECO:0000259" key="1">
    <source>
        <dbReference type="Pfam" id="PF13456"/>
    </source>
</evidence>
<sequence length="156" mass="17326">MLFGDTLLRVDILPELAFDALSEFQDHREICFFEVAIEPILQSSSRWLPPLAGFALATDAAVVPGRGFVDLGGVVRDGSGVLWASWVVGVVVDFAVLVAELLAVGLDLEMALQFGFSLLRVGCDSTVVVSWVNNLNLNVFYQSIIYEICLFIRWWW</sequence>
<evidence type="ECO:0000313" key="3">
    <source>
        <dbReference type="Proteomes" id="UP000596661"/>
    </source>
</evidence>
<protein>
    <recommendedName>
        <fullName evidence="1">RNase H type-1 domain-containing protein</fullName>
    </recommendedName>
</protein>
<dbReference type="InterPro" id="IPR012337">
    <property type="entry name" value="RNaseH-like_sf"/>
</dbReference>
<dbReference type="Pfam" id="PF13456">
    <property type="entry name" value="RVT_3"/>
    <property type="match status" value="1"/>
</dbReference>
<keyword evidence="3" id="KW-1185">Reference proteome</keyword>
<dbReference type="SUPFAM" id="SSF53098">
    <property type="entry name" value="Ribonuclease H-like"/>
    <property type="match status" value="1"/>
</dbReference>
<dbReference type="GO" id="GO:0003676">
    <property type="term" value="F:nucleic acid binding"/>
    <property type="evidence" value="ECO:0007669"/>
    <property type="project" value="InterPro"/>
</dbReference>
<dbReference type="EMBL" id="UZAU01000078">
    <property type="status" value="NOT_ANNOTATED_CDS"/>
    <property type="molecule type" value="Genomic_DNA"/>
</dbReference>
<dbReference type="Proteomes" id="UP000596661">
    <property type="component" value="Chromosome 1"/>
</dbReference>
<dbReference type="InterPro" id="IPR002156">
    <property type="entry name" value="RNaseH_domain"/>
</dbReference>
<reference evidence="2" key="2">
    <citation type="submission" date="2021-03" db="UniProtKB">
        <authorList>
            <consortium name="EnsemblPlants"/>
        </authorList>
    </citation>
    <scope>IDENTIFICATION</scope>
</reference>